<feature type="region of interest" description="Disordered" evidence="5">
    <location>
        <begin position="1829"/>
        <end position="1858"/>
    </location>
</feature>
<feature type="chain" id="PRO_5041973125" description="Kunitz/Bovine pancreatic trypsin inhibitor domain-containing protein" evidence="6">
    <location>
        <begin position="23"/>
        <end position="3004"/>
    </location>
</feature>
<evidence type="ECO:0000256" key="2">
    <source>
        <dbReference type="ARBA" id="ARBA00022900"/>
    </source>
</evidence>
<dbReference type="PRINTS" id="PR00759">
    <property type="entry name" value="BASICPTASE"/>
</dbReference>
<dbReference type="Gene3D" id="4.10.410.10">
    <property type="entry name" value="Pancreatic trypsin inhibitor Kunitz domain"/>
    <property type="match status" value="10"/>
</dbReference>
<evidence type="ECO:0000313" key="10">
    <source>
        <dbReference type="WBParaSite" id="mrna-Wban_04830"/>
    </source>
</evidence>
<dbReference type="GO" id="GO:0004867">
    <property type="term" value="F:serine-type endopeptidase inhibitor activity"/>
    <property type="evidence" value="ECO:0007669"/>
    <property type="project" value="UniProtKB-KW"/>
</dbReference>
<keyword evidence="6" id="KW-0732">Signal</keyword>
<dbReference type="InterPro" id="IPR006150">
    <property type="entry name" value="Cys_repeat_1"/>
</dbReference>
<dbReference type="SUPFAM" id="SSF57362">
    <property type="entry name" value="BPTI-like"/>
    <property type="match status" value="10"/>
</dbReference>
<feature type="compositionally biased region" description="Low complexity" evidence="5">
    <location>
        <begin position="1472"/>
        <end position="1494"/>
    </location>
</feature>
<dbReference type="InterPro" id="IPR028150">
    <property type="entry name" value="Lustrin_cystein"/>
</dbReference>
<dbReference type="CDD" id="cd00109">
    <property type="entry name" value="Kunitz-type"/>
    <property type="match status" value="7"/>
</dbReference>
<protein>
    <recommendedName>
        <fullName evidence="11">Kunitz/Bovine pancreatic trypsin inhibitor domain-containing protein</fullName>
    </recommendedName>
</protein>
<feature type="domain" description="Thyroglobulin type-1" evidence="8">
    <location>
        <begin position="183"/>
        <end position="247"/>
    </location>
</feature>
<accession>A0AAF5PS65</accession>
<organism evidence="9 10">
    <name type="scientific">Wuchereria bancrofti</name>
    <dbReference type="NCBI Taxonomy" id="6293"/>
    <lineage>
        <taxon>Eukaryota</taxon>
        <taxon>Metazoa</taxon>
        <taxon>Ecdysozoa</taxon>
        <taxon>Nematoda</taxon>
        <taxon>Chromadorea</taxon>
        <taxon>Rhabditida</taxon>
        <taxon>Spirurina</taxon>
        <taxon>Spiruromorpha</taxon>
        <taxon>Filarioidea</taxon>
        <taxon>Onchocercidae</taxon>
        <taxon>Wuchereria</taxon>
    </lineage>
</organism>
<feature type="compositionally biased region" description="Polar residues" evidence="5">
    <location>
        <begin position="2336"/>
        <end position="2353"/>
    </location>
</feature>
<feature type="disulfide bond" evidence="4">
    <location>
        <begin position="217"/>
        <end position="224"/>
    </location>
</feature>
<name>A0AAF5PS65_WUCBA</name>
<feature type="domain" description="BPTI/Kunitz inhibitor" evidence="7">
    <location>
        <begin position="800"/>
        <end position="850"/>
    </location>
</feature>
<evidence type="ECO:0000256" key="3">
    <source>
        <dbReference type="ARBA" id="ARBA00023157"/>
    </source>
</evidence>
<feature type="domain" description="BPTI/Kunitz inhibitor" evidence="7">
    <location>
        <begin position="956"/>
        <end position="1006"/>
    </location>
</feature>
<dbReference type="InterPro" id="IPR002223">
    <property type="entry name" value="Kunitz_BPTI"/>
</dbReference>
<dbReference type="InterPro" id="IPR036880">
    <property type="entry name" value="Kunitz_BPTI_sf"/>
</dbReference>
<evidence type="ECO:0000259" key="8">
    <source>
        <dbReference type="PROSITE" id="PS51162"/>
    </source>
</evidence>
<dbReference type="Proteomes" id="UP000093561">
    <property type="component" value="Unassembled WGS sequence"/>
</dbReference>
<feature type="compositionally biased region" description="Polar residues" evidence="5">
    <location>
        <begin position="2854"/>
        <end position="2873"/>
    </location>
</feature>
<evidence type="ECO:0000313" key="9">
    <source>
        <dbReference type="Proteomes" id="UP000093561"/>
    </source>
</evidence>
<dbReference type="SUPFAM" id="SSF57610">
    <property type="entry name" value="Thyroglobulin type-1 domain"/>
    <property type="match status" value="1"/>
</dbReference>
<feature type="region of interest" description="Disordered" evidence="5">
    <location>
        <begin position="105"/>
        <end position="181"/>
    </location>
</feature>
<dbReference type="PROSITE" id="PS00484">
    <property type="entry name" value="THYROGLOBULIN_1_1"/>
    <property type="match status" value="1"/>
</dbReference>
<dbReference type="SMART" id="SM00131">
    <property type="entry name" value="KU"/>
    <property type="match status" value="10"/>
</dbReference>
<feature type="compositionally biased region" description="Polar residues" evidence="5">
    <location>
        <begin position="1977"/>
        <end position="1990"/>
    </location>
</feature>
<feature type="domain" description="BPTI/Kunitz inhibitor" evidence="7">
    <location>
        <begin position="2554"/>
        <end position="2604"/>
    </location>
</feature>
<dbReference type="WBParaSite" id="mrna-Wban_04830">
    <property type="protein sequence ID" value="mrna-Wban_04830"/>
    <property type="gene ID" value="Wban_04830"/>
</dbReference>
<dbReference type="InterPro" id="IPR050098">
    <property type="entry name" value="TFPI/VKTCI-like"/>
</dbReference>
<dbReference type="Gene3D" id="4.10.800.10">
    <property type="entry name" value="Thyroglobulin type-1"/>
    <property type="match status" value="1"/>
</dbReference>
<proteinExistence type="predicted"/>
<dbReference type="InterPro" id="IPR036857">
    <property type="entry name" value="Thyroglobulin_1_sf"/>
</dbReference>
<evidence type="ECO:0000259" key="7">
    <source>
        <dbReference type="PROSITE" id="PS50279"/>
    </source>
</evidence>
<comment type="caution">
    <text evidence="4">Lacks conserved residue(s) required for the propagation of feature annotation.</text>
</comment>
<dbReference type="FunFam" id="4.10.410.10:FF:000020">
    <property type="entry name" value="Collagen, type VI, alpha 3"/>
    <property type="match status" value="3"/>
</dbReference>
<feature type="compositionally biased region" description="Low complexity" evidence="5">
    <location>
        <begin position="1501"/>
        <end position="1524"/>
    </location>
</feature>
<feature type="domain" description="BPTI/Kunitz inhibitor" evidence="7">
    <location>
        <begin position="2207"/>
        <end position="2257"/>
    </location>
</feature>
<dbReference type="CDD" id="cd00191">
    <property type="entry name" value="TY"/>
    <property type="match status" value="1"/>
</dbReference>
<sequence>MKKALLAQVAFVILYCTTIVVAIEKNDVNVCKRQPFRGRCPSVGGKGPARSQFVLRYYLRDNECVSYPFGHCANDENEPVLYRYKEECEKACLNKWDTNDTTIQSTTIQNDNEMEKSENSSISSGITDNDNDSDSDINVQISTTLSSSSFPIIDNNNDNNDTTISPQQAAPAAQKKSASHKLLTECEKRRQASESNLIKSDFIPICATDGSFRPLQCETQRENCFCVDHNGIKIPNSDSNSTKKPDCKRIIKAQKSLVYECLSPMDSGPCNTAIIRWYYDTRERQCTKFQYSGCGGNGNNYPTKEACKKQCKSTNNEPKCKNGFQPLRNENGQLVNCSENTCPNGYLCSIAHLGSVCCPVNASISGTSDICQLPKERGPCDQYELRFYYNSRLGECKYFFFGGCDGNANNFERVEECERVCRQRVKITTTSIISAPQLITSGPQMRKLNKEFGTKNIKKTSEEKELVELSNNDGSVNINISNDIKNINDNSATTNNNNNEANLEIGSSTTRIHGDSMINKNLSVKSSINQNESHQLQKIDQNMEKKNKQKGAKLSLDSNRTDKITNFTTVKSKNTIATVDNSEKFTASNRNEQNFASESVAVTTGQQLSNSEERMEIITATRKTTEENLLDTFISTSSISSIALSSGTTTTLQSILPTIESIIPESTANIDNPCFQKFDRGTCTGQFIRWYWDFEKSTCQVFTYSGCNGNGNNFRSREDCFAACHQPPQPIPNVDNICEHSIHPGDCTGVFQRFAFDSTINDCRSFTYTGCGGNGNNFGSSLECRNRCVIQKPTLSTDVCQHPIEVGECSGVFPRFAYDLVANECRPFTYGGCGGNGNNFGSLIECKTKCVQGSDESVQCPTIDVSLCVEPCVLFTNRQGCHECKCPIAHTEIDNEPIEQPPVITSTALSDTTSDELKSLETEQFIENKMEKTRGPMSHSRRTSQINSVTELGEKCTQPMDAGPCKNFIERWFFNINTSLCQSFQYGGCAGNRNHFFSKHECEIHCARFFNGRTGRRRIAAYESVTHTSQFNTLTWSQSTKILNEHEDIVENKQQNILHYSSSNVTPSVITNNSWNIAKVNSQENLSKSNLEDGKHAKVKLEDKLENNASNRMIAIENIAKDSIRKHQQQQLSGHKVDISVTNSNIPEQSIIPDDDKRIPMKVTKQHSINDKRIDDNWKPIIGNTQNNSTQMINALRSKISQVQEDEMNSQIESTHKDSSSSMMNWNNDDLTRQQKQTQVMTVQENDISQIQQQNELSQQQQHNAQMSQHEKVEDITSLKSDLFDSHIAKQMLTDLATTQNSKLSNDEQLINLSQAEISGAQIDQTMMIDHENKLEKGKQNIATNEALINNDAFDKSVNDDYRISTDQNDDGRLILDEVIRSSKFISPKFEAKNEIHTQLNNVNDYWMKSKQLTDTITTNDSIVGHANSQSVVGTQKVNDKTSIALDKGSAKLNRDSILRHHVRIINQGSALESPLSSSLSPQPSLSSTASPISSLPPSPQSSSLSSSSSSSISPQSPPSSITLSSTLLSTTSLSPQPSSLILSDTKTHLSTFQQKFHSSKSNKNESFNGARARGTHLKHANTEQMISSSSEEFSHDSSISMHTNIPEHKDQKLIASNTDNEMTLSATLNNIDTITNSINDINDNAISITQERSNEELDMDSNDFKIIDKIDSTSFIHDSLTNIIPITTVSSNLPVMENIASSSFAILNSSTTFNNNHSILLSVITTVPAFIDETPTFSNMITKTSSTPSQMIISESTTIASNRIEGSFESSISLQPQILSQPIPSDKSWLYDSLQSIINSQILSEQQEELSEKKLSFGSFNTSGVATFSTTTSNNNNNNNSNNNSNNNNNNDNNSFSIRTTIMNPSRKLSMQANNSSILSISTQKLSPNIFDTTVSNVEQQTKKQSNKESDEDHYFNVDSSIFMNASNFQNHSPIKLSHNRIENNGISTMIEQLNFPLNETKETKKERNEGKIGTMNLSPSSTTKSDNNISVKNATINSGNTTIHPFVSAIQELSEEIIASAAEKINSNSQSNIQLNQKHSVNTVEDYKLHSLKHQQSQQSLPENHNEITGEQFTVAHAAQFLIGQLSNKTTMDDTHEEVIMESETLNQQNITTNSQVIQVTTPHVVVHTVTSLEPENDEICLLPPDAGPCHDYVLRWFHNSQTAKCEQFSYSSCGGNSNNFPDRHTCEAKCSREETIKSQLPERCTYKKDEGYSNGYNVKWYFNVRNLRCEQMVYKGQGGNSNQFETLGECQTFCIPLDGKVLEMDTVAKQIVHSLKTTSIDLHQQDFAASQDPENKQQQQALSITKTDQISEGQHHVQDISQSTNERHRSRIVSDNSSINSKQLLTQTVTPAQPISETINGRESSKELLSSLNDQSSKQHLGKEINNAKTFGATIVNKNNDVIANLPNIFDDIGHTPSCPNGLKPVQHADGRPMMCLPGRNQCSGNSLCYFNGVDFFCCPNAEDPYDEHVFGGYGGEEVKRGYKNVKKTPINGNELIVRKLRLKRQPQISSNRPLAMNTAARIDSKVPKYSLARASSAITKNGARQITNICMQDVNTGKCTEAHLRFFYDRRVNICRLFYYSGCGGNENNFATEEECQQQCRNDKAHDGDASSGSCPYGEPPLGDNAPVICGKDSGSFECPKGYYCRMGPPNVCCLEKLLSVPEKILVTKKHHENIRFAQPKATPSENVGYQFDEKQKENDAENSPLAISSANICPDGTDALLNESTQQPLKCGLGYDGQSFCPVGYYCSIDSEKNGRLCCQLGIVGVKIPPPPKIPPYFGLRRSNPGEIIARGSLPSDYVSLKHQEIETSNATESSEQYQTYFALSGKKLPMNVQPISDSNRAEEDAIESSENLTPSNERTDSSGNVAPSDSKLQDDIYGRMMLKSNDQTFRTQALYNAMNNVASPEAETNEVQIDVGEMKDPFESLEYAQKSTSDRSICLLKPNEGRTCRENESPPRTNLQYFYSNRDKRCKLYFYRGCGGSQNRFDTKRHCELTCAGV</sequence>
<feature type="compositionally biased region" description="Low complexity" evidence="5">
    <location>
        <begin position="152"/>
        <end position="176"/>
    </location>
</feature>
<keyword evidence="1" id="KW-0646">Protease inhibitor</keyword>
<evidence type="ECO:0008006" key="11">
    <source>
        <dbReference type="Google" id="ProtNLM"/>
    </source>
</evidence>
<feature type="compositionally biased region" description="Low complexity" evidence="5">
    <location>
        <begin position="119"/>
        <end position="128"/>
    </location>
</feature>
<feature type="region of interest" description="Disordered" evidence="5">
    <location>
        <begin position="1472"/>
        <end position="1524"/>
    </location>
</feature>
<feature type="region of interest" description="Disordered" evidence="5">
    <location>
        <begin position="1964"/>
        <end position="1990"/>
    </location>
</feature>
<feature type="signal peptide" evidence="6">
    <location>
        <begin position="1"/>
        <end position="22"/>
    </location>
</feature>
<dbReference type="PROSITE" id="PS50279">
    <property type="entry name" value="BPTI_KUNITZ_2"/>
    <property type="match status" value="10"/>
</dbReference>
<feature type="domain" description="BPTI/Kunitz inhibitor" evidence="7">
    <location>
        <begin position="2944"/>
        <end position="3001"/>
    </location>
</feature>
<feature type="domain" description="BPTI/Kunitz inhibitor" evidence="7">
    <location>
        <begin position="738"/>
        <end position="788"/>
    </location>
</feature>
<evidence type="ECO:0000256" key="4">
    <source>
        <dbReference type="PROSITE-ProRule" id="PRU00500"/>
    </source>
</evidence>
<feature type="compositionally biased region" description="Polar residues" evidence="5">
    <location>
        <begin position="1203"/>
        <end position="1213"/>
    </location>
</feature>
<dbReference type="PANTHER" id="PTHR10083">
    <property type="entry name" value="KUNITZ-TYPE PROTEASE INHIBITOR-RELATED"/>
    <property type="match status" value="1"/>
</dbReference>
<feature type="domain" description="BPTI/Kunitz inhibitor" evidence="7">
    <location>
        <begin position="371"/>
        <end position="421"/>
    </location>
</feature>
<feature type="domain" description="BPTI/Kunitz inhibitor" evidence="7">
    <location>
        <begin position="674"/>
        <end position="724"/>
    </location>
</feature>
<dbReference type="SMART" id="SM00289">
    <property type="entry name" value="WR1"/>
    <property type="match status" value="4"/>
</dbReference>
<feature type="compositionally biased region" description="Low complexity" evidence="5">
    <location>
        <begin position="1834"/>
        <end position="1856"/>
    </location>
</feature>
<evidence type="ECO:0000256" key="5">
    <source>
        <dbReference type="SAM" id="MobiDB-lite"/>
    </source>
</evidence>
<keyword evidence="2" id="KW-0722">Serine protease inhibitor</keyword>
<feature type="domain" description="BPTI/Kunitz inhibitor" evidence="7">
    <location>
        <begin position="261"/>
        <end position="311"/>
    </location>
</feature>
<dbReference type="PANTHER" id="PTHR10083:SF374">
    <property type="entry name" value="BPTI_KUNITZ INHIBITOR DOMAIN-CONTAINING PROTEIN"/>
    <property type="match status" value="1"/>
</dbReference>
<dbReference type="Pfam" id="PF00086">
    <property type="entry name" value="Thyroglobulin_1"/>
    <property type="match status" value="1"/>
</dbReference>
<dbReference type="PROSITE" id="PS51162">
    <property type="entry name" value="THYROGLOBULIN_1_2"/>
    <property type="match status" value="1"/>
</dbReference>
<dbReference type="Pfam" id="PF14625">
    <property type="entry name" value="Lustrin_cystein"/>
    <property type="match status" value="4"/>
</dbReference>
<feature type="domain" description="BPTI/Kunitz inhibitor" evidence="7">
    <location>
        <begin position="2143"/>
        <end position="2193"/>
    </location>
</feature>
<evidence type="ECO:0000256" key="1">
    <source>
        <dbReference type="ARBA" id="ARBA00022690"/>
    </source>
</evidence>
<reference evidence="9" key="2">
    <citation type="journal article" date="2016" name="Mol. Ecol.">
        <title>Population genomics of the filarial nematode parasite Wuchereria bancrofti from mosquitoes.</title>
        <authorList>
            <person name="Small S.T."/>
            <person name="Reimer L.J."/>
            <person name="Tisch D.J."/>
            <person name="King C.L."/>
            <person name="Christensen B.M."/>
            <person name="Siba P.M."/>
            <person name="Kazura J.W."/>
            <person name="Serre D."/>
            <person name="Zimmerman P.A."/>
        </authorList>
    </citation>
    <scope>NUCLEOTIDE SEQUENCE</scope>
    <source>
        <strain evidence="9">pt0022</strain>
    </source>
</reference>
<feature type="region of interest" description="Disordered" evidence="5">
    <location>
        <begin position="2837"/>
        <end position="2878"/>
    </location>
</feature>
<dbReference type="PROSITE" id="PS00280">
    <property type="entry name" value="BPTI_KUNITZ_1"/>
    <property type="match status" value="6"/>
</dbReference>
<feature type="region of interest" description="Disordered" evidence="5">
    <location>
        <begin position="1203"/>
        <end position="1227"/>
    </location>
</feature>
<dbReference type="SMART" id="SM00211">
    <property type="entry name" value="TY"/>
    <property type="match status" value="1"/>
</dbReference>
<dbReference type="Pfam" id="PF00014">
    <property type="entry name" value="Kunitz_BPTI"/>
    <property type="match status" value="10"/>
</dbReference>
<feature type="region of interest" description="Disordered" evidence="5">
    <location>
        <begin position="2311"/>
        <end position="2353"/>
    </location>
</feature>
<reference evidence="10" key="3">
    <citation type="submission" date="2024-02" db="UniProtKB">
        <authorList>
            <consortium name="WormBaseParasite"/>
        </authorList>
    </citation>
    <scope>IDENTIFICATION</scope>
    <source>
        <strain evidence="10">pt0022</strain>
    </source>
</reference>
<evidence type="ECO:0000256" key="6">
    <source>
        <dbReference type="SAM" id="SignalP"/>
    </source>
</evidence>
<reference evidence="9" key="1">
    <citation type="submission" date="2015-03" db="EMBL/GenBank/DDBJ databases">
        <title>Wuchereria bancrofti Genome Sequencing Papua New Guinea Strain.</title>
        <authorList>
            <person name="Small S.T."/>
            <person name="Serre D."/>
            <person name="Zimmerman P.A."/>
        </authorList>
    </citation>
    <scope>NUCLEOTIDE SEQUENCE [LARGE SCALE GENOMIC DNA]</scope>
    <source>
        <strain evidence="9">pt0022</strain>
    </source>
</reference>
<keyword evidence="3 4" id="KW-1015">Disulfide bond</keyword>
<dbReference type="InterPro" id="IPR000716">
    <property type="entry name" value="Thyroglobulin_1"/>
</dbReference>
<dbReference type="InterPro" id="IPR020901">
    <property type="entry name" value="Prtase_inh_Kunz-CS"/>
</dbReference>